<feature type="repeat" description="ANK" evidence="1">
    <location>
        <begin position="117"/>
        <end position="149"/>
    </location>
</feature>
<organism evidence="4 5">
    <name type="scientific">Stichopus japonicus</name>
    <name type="common">Sea cucumber</name>
    <dbReference type="NCBI Taxonomy" id="307972"/>
    <lineage>
        <taxon>Eukaryota</taxon>
        <taxon>Metazoa</taxon>
        <taxon>Echinodermata</taxon>
        <taxon>Eleutherozoa</taxon>
        <taxon>Echinozoa</taxon>
        <taxon>Holothuroidea</taxon>
        <taxon>Aspidochirotacea</taxon>
        <taxon>Aspidochirotida</taxon>
        <taxon>Stichopodidae</taxon>
        <taxon>Apostichopus</taxon>
    </lineage>
</organism>
<feature type="region of interest" description="Disordered" evidence="2">
    <location>
        <begin position="1"/>
        <end position="30"/>
    </location>
</feature>
<dbReference type="OrthoDB" id="4735278at2759"/>
<dbReference type="PROSITE" id="PS50174">
    <property type="entry name" value="G_PATCH"/>
    <property type="match status" value="1"/>
</dbReference>
<keyword evidence="5" id="KW-1185">Reference proteome</keyword>
<dbReference type="GO" id="GO:0003676">
    <property type="term" value="F:nucleic acid binding"/>
    <property type="evidence" value="ECO:0007669"/>
    <property type="project" value="InterPro"/>
</dbReference>
<evidence type="ECO:0000313" key="5">
    <source>
        <dbReference type="Proteomes" id="UP000230750"/>
    </source>
</evidence>
<feature type="compositionally biased region" description="Polar residues" evidence="2">
    <location>
        <begin position="265"/>
        <end position="276"/>
    </location>
</feature>
<dbReference type="PROSITE" id="PS50297">
    <property type="entry name" value="ANK_REP_REGION"/>
    <property type="match status" value="1"/>
</dbReference>
<dbReference type="SUPFAM" id="SSF48403">
    <property type="entry name" value="Ankyrin repeat"/>
    <property type="match status" value="1"/>
</dbReference>
<comment type="caution">
    <text evidence="4">The sequence shown here is derived from an EMBL/GenBank/DDBJ whole genome shotgun (WGS) entry which is preliminary data.</text>
</comment>
<evidence type="ECO:0000256" key="2">
    <source>
        <dbReference type="SAM" id="MobiDB-lite"/>
    </source>
</evidence>
<dbReference type="InterPro" id="IPR000467">
    <property type="entry name" value="G_patch_dom"/>
</dbReference>
<feature type="domain" description="G-patch" evidence="3">
    <location>
        <begin position="238"/>
        <end position="284"/>
    </location>
</feature>
<dbReference type="Pfam" id="PF01585">
    <property type="entry name" value="G-patch"/>
    <property type="match status" value="1"/>
</dbReference>
<dbReference type="PANTHER" id="PTHR20923">
    <property type="entry name" value="BAT4 PROTEIN-RELATED"/>
    <property type="match status" value="1"/>
</dbReference>
<dbReference type="STRING" id="307972.A0A2G8L1A8"/>
<dbReference type="Proteomes" id="UP000230750">
    <property type="component" value="Unassembled WGS sequence"/>
</dbReference>
<proteinExistence type="predicted"/>
<dbReference type="InterPro" id="IPR039146">
    <property type="entry name" value="GPANK1"/>
</dbReference>
<accession>A0A2G8L1A8</accession>
<protein>
    <submittedName>
        <fullName evidence="4">Putative G patch domain and ankyrin repeat-containing protein 1-like</fullName>
    </submittedName>
</protein>
<dbReference type="AlphaFoldDB" id="A0A2G8L1A8"/>
<feature type="compositionally biased region" description="Basic and acidic residues" evidence="2">
    <location>
        <begin position="254"/>
        <end position="263"/>
    </location>
</feature>
<evidence type="ECO:0000256" key="1">
    <source>
        <dbReference type="PROSITE-ProRule" id="PRU00023"/>
    </source>
</evidence>
<evidence type="ECO:0000313" key="4">
    <source>
        <dbReference type="EMBL" id="PIK54048.1"/>
    </source>
</evidence>
<keyword evidence="1" id="KW-0040">ANK repeat</keyword>
<evidence type="ECO:0000259" key="3">
    <source>
        <dbReference type="PROSITE" id="PS50174"/>
    </source>
</evidence>
<dbReference type="InterPro" id="IPR036770">
    <property type="entry name" value="Ankyrin_rpt-contain_sf"/>
</dbReference>
<dbReference type="InterPro" id="IPR002110">
    <property type="entry name" value="Ankyrin_rpt"/>
</dbReference>
<gene>
    <name evidence="4" type="ORF">BSL78_09077</name>
</gene>
<dbReference type="PROSITE" id="PS50088">
    <property type="entry name" value="ANK_REPEAT"/>
    <property type="match status" value="1"/>
</dbReference>
<sequence length="284" mass="32363">MLPIKKVKFERASSSSLEKPQEIPPVKPARNSITGKEAQEFYERVISNPSAKRKKKVKTEKRNLVEDIERGNNQKRLDGNHKDVHILFRFAQEGKLKQIKKLFLDQNVCDINAVDSFGWTALMCSACAGHPAVVRYLLQKGANRELTNRNGQTAYDLAKAKKVTTVMKILQSWNEESGHDWLPSQDANLVQKKQRNKFFCVACARYFTDTSLSSHQTSTVHLFNSTPKQRGTWYHINESNKGFRMLLKDGWDKEKGLGPEGKEGSVQSNHLETGQKVSRFGQDR</sequence>
<reference evidence="4 5" key="1">
    <citation type="journal article" date="2017" name="PLoS Biol.">
        <title>The sea cucumber genome provides insights into morphological evolution and visceral regeneration.</title>
        <authorList>
            <person name="Zhang X."/>
            <person name="Sun L."/>
            <person name="Yuan J."/>
            <person name="Sun Y."/>
            <person name="Gao Y."/>
            <person name="Zhang L."/>
            <person name="Li S."/>
            <person name="Dai H."/>
            <person name="Hamel J.F."/>
            <person name="Liu C."/>
            <person name="Yu Y."/>
            <person name="Liu S."/>
            <person name="Lin W."/>
            <person name="Guo K."/>
            <person name="Jin S."/>
            <person name="Xu P."/>
            <person name="Storey K.B."/>
            <person name="Huan P."/>
            <person name="Zhang T."/>
            <person name="Zhou Y."/>
            <person name="Zhang J."/>
            <person name="Lin C."/>
            <person name="Li X."/>
            <person name="Xing L."/>
            <person name="Huo D."/>
            <person name="Sun M."/>
            <person name="Wang L."/>
            <person name="Mercier A."/>
            <person name="Li F."/>
            <person name="Yang H."/>
            <person name="Xiang J."/>
        </authorList>
    </citation>
    <scope>NUCLEOTIDE SEQUENCE [LARGE SCALE GENOMIC DNA]</scope>
    <source>
        <strain evidence="4">Shaxun</strain>
        <tissue evidence="4">Muscle</tissue>
    </source>
</reference>
<dbReference type="Gene3D" id="1.25.40.20">
    <property type="entry name" value="Ankyrin repeat-containing domain"/>
    <property type="match status" value="1"/>
</dbReference>
<dbReference type="EMBL" id="MRZV01000266">
    <property type="protein sequence ID" value="PIK54048.1"/>
    <property type="molecule type" value="Genomic_DNA"/>
</dbReference>
<dbReference type="SMART" id="SM00248">
    <property type="entry name" value="ANK"/>
    <property type="match status" value="1"/>
</dbReference>
<name>A0A2G8L1A8_STIJA</name>
<feature type="region of interest" description="Disordered" evidence="2">
    <location>
        <begin position="254"/>
        <end position="284"/>
    </location>
</feature>
<dbReference type="Pfam" id="PF12796">
    <property type="entry name" value="Ank_2"/>
    <property type="match status" value="1"/>
</dbReference>
<dbReference type="PANTHER" id="PTHR20923:SF1">
    <property type="entry name" value="G PATCH DOMAIN AND ANKYRIN REPEAT-CONTAINING PROTEIN 1"/>
    <property type="match status" value="1"/>
</dbReference>